<dbReference type="SUPFAM" id="SSF161098">
    <property type="entry name" value="MetI-like"/>
    <property type="match status" value="1"/>
</dbReference>
<proteinExistence type="inferred from homology"/>
<reference evidence="10 11" key="1">
    <citation type="submission" date="2024-09" db="EMBL/GenBank/DDBJ databases">
        <authorList>
            <person name="Sun Q."/>
            <person name="Mori K."/>
        </authorList>
    </citation>
    <scope>NUCLEOTIDE SEQUENCE [LARGE SCALE GENOMIC DNA]</scope>
    <source>
        <strain evidence="10 11">TBRC 0563</strain>
    </source>
</reference>
<dbReference type="EMBL" id="JBHLZP010000074">
    <property type="protein sequence ID" value="MFB9833102.1"/>
    <property type="molecule type" value="Genomic_DNA"/>
</dbReference>
<comment type="subcellular location">
    <subcellularLocation>
        <location evidence="1 7">Cell membrane</location>
        <topology evidence="1 7">Multi-pass membrane protein</topology>
    </subcellularLocation>
</comment>
<gene>
    <name evidence="10" type="ORF">ACFFNX_12985</name>
</gene>
<feature type="transmembrane region" description="Helical" evidence="7">
    <location>
        <begin position="224"/>
        <end position="249"/>
    </location>
</feature>
<evidence type="ECO:0000256" key="7">
    <source>
        <dbReference type="RuleBase" id="RU363032"/>
    </source>
</evidence>
<accession>A0ABV5YGA5</accession>
<dbReference type="PROSITE" id="PS50928">
    <property type="entry name" value="ABC_TM1"/>
    <property type="match status" value="1"/>
</dbReference>
<evidence type="ECO:0000256" key="3">
    <source>
        <dbReference type="ARBA" id="ARBA00022475"/>
    </source>
</evidence>
<dbReference type="InterPro" id="IPR050366">
    <property type="entry name" value="BP-dependent_transpt_permease"/>
</dbReference>
<dbReference type="RefSeq" id="WP_378200085.1">
    <property type="nucleotide sequence ID" value="NZ_JBHLZP010000074.1"/>
</dbReference>
<feature type="transmembrane region" description="Helical" evidence="7">
    <location>
        <begin position="141"/>
        <end position="161"/>
    </location>
</feature>
<sequence length="303" mass="31472">MSATGVALPAGERLPEPESTGRTRSPRSLLRSLADLLRTPGLALSLLWVGLVIVAAVAPSLFAPGDPLAVDTVARLRPPSPGHPFGTDRLGRDLFDEMVHGTGRTLPAAALATVIGLSAGSLLGLLAGFLRGVSDLVIMRLVDVLLSIPGLLLALMLVSVLGKGNALDVGIAIGVAAIASTARVMRAEVLRVSESGFVEAARTGGARWTRVVLRHVLPNSIGPVWVLTLLLFGEAILGVTTLSFLGFGAQPPTPEWGSLVSSGRDFLGSAWWLSILPGVVVALTVLAANRVSRAFDGERTGLR</sequence>
<evidence type="ECO:0000256" key="6">
    <source>
        <dbReference type="ARBA" id="ARBA00023136"/>
    </source>
</evidence>
<dbReference type="Gene3D" id="1.10.3720.10">
    <property type="entry name" value="MetI-like"/>
    <property type="match status" value="1"/>
</dbReference>
<evidence type="ECO:0000259" key="9">
    <source>
        <dbReference type="PROSITE" id="PS50928"/>
    </source>
</evidence>
<comment type="similarity">
    <text evidence="7">Belongs to the binding-protein-dependent transport system permease family.</text>
</comment>
<dbReference type="CDD" id="cd06261">
    <property type="entry name" value="TM_PBP2"/>
    <property type="match status" value="1"/>
</dbReference>
<evidence type="ECO:0000256" key="8">
    <source>
        <dbReference type="SAM" id="MobiDB-lite"/>
    </source>
</evidence>
<dbReference type="PANTHER" id="PTHR43386:SF25">
    <property type="entry name" value="PEPTIDE ABC TRANSPORTER PERMEASE PROTEIN"/>
    <property type="match status" value="1"/>
</dbReference>
<evidence type="ECO:0000256" key="5">
    <source>
        <dbReference type="ARBA" id="ARBA00022989"/>
    </source>
</evidence>
<evidence type="ECO:0000313" key="11">
    <source>
        <dbReference type="Proteomes" id="UP001589627"/>
    </source>
</evidence>
<organism evidence="10 11">
    <name type="scientific">Actinoallomurus acaciae</name>
    <dbReference type="NCBI Taxonomy" id="502577"/>
    <lineage>
        <taxon>Bacteria</taxon>
        <taxon>Bacillati</taxon>
        <taxon>Actinomycetota</taxon>
        <taxon>Actinomycetes</taxon>
        <taxon>Streptosporangiales</taxon>
        <taxon>Thermomonosporaceae</taxon>
        <taxon>Actinoallomurus</taxon>
    </lineage>
</organism>
<keyword evidence="11" id="KW-1185">Reference proteome</keyword>
<keyword evidence="5 7" id="KW-1133">Transmembrane helix</keyword>
<feature type="transmembrane region" description="Helical" evidence="7">
    <location>
        <begin position="41"/>
        <end position="62"/>
    </location>
</feature>
<feature type="transmembrane region" description="Helical" evidence="7">
    <location>
        <begin position="167"/>
        <end position="185"/>
    </location>
</feature>
<feature type="region of interest" description="Disordered" evidence="8">
    <location>
        <begin position="1"/>
        <end position="26"/>
    </location>
</feature>
<evidence type="ECO:0000256" key="4">
    <source>
        <dbReference type="ARBA" id="ARBA00022692"/>
    </source>
</evidence>
<dbReference type="InterPro" id="IPR035906">
    <property type="entry name" value="MetI-like_sf"/>
</dbReference>
<keyword evidence="3" id="KW-1003">Cell membrane</keyword>
<feature type="transmembrane region" description="Helical" evidence="7">
    <location>
        <begin position="108"/>
        <end position="129"/>
    </location>
</feature>
<dbReference type="PANTHER" id="PTHR43386">
    <property type="entry name" value="OLIGOPEPTIDE TRANSPORT SYSTEM PERMEASE PROTEIN APPC"/>
    <property type="match status" value="1"/>
</dbReference>
<keyword evidence="6 7" id="KW-0472">Membrane</keyword>
<protein>
    <submittedName>
        <fullName evidence="10">ABC transporter permease</fullName>
    </submittedName>
</protein>
<dbReference type="Proteomes" id="UP001589627">
    <property type="component" value="Unassembled WGS sequence"/>
</dbReference>
<feature type="transmembrane region" description="Helical" evidence="7">
    <location>
        <begin position="269"/>
        <end position="289"/>
    </location>
</feature>
<comment type="caution">
    <text evidence="10">The sequence shown here is derived from an EMBL/GenBank/DDBJ whole genome shotgun (WGS) entry which is preliminary data.</text>
</comment>
<keyword evidence="4 7" id="KW-0812">Transmembrane</keyword>
<name>A0ABV5YGA5_9ACTN</name>
<dbReference type="Pfam" id="PF00528">
    <property type="entry name" value="BPD_transp_1"/>
    <property type="match status" value="1"/>
</dbReference>
<evidence type="ECO:0000313" key="10">
    <source>
        <dbReference type="EMBL" id="MFB9833102.1"/>
    </source>
</evidence>
<dbReference type="InterPro" id="IPR000515">
    <property type="entry name" value="MetI-like"/>
</dbReference>
<evidence type="ECO:0000256" key="1">
    <source>
        <dbReference type="ARBA" id="ARBA00004651"/>
    </source>
</evidence>
<evidence type="ECO:0000256" key="2">
    <source>
        <dbReference type="ARBA" id="ARBA00022448"/>
    </source>
</evidence>
<feature type="domain" description="ABC transmembrane type-1" evidence="9">
    <location>
        <begin position="102"/>
        <end position="292"/>
    </location>
</feature>
<keyword evidence="2 7" id="KW-0813">Transport</keyword>